<evidence type="ECO:0000259" key="5">
    <source>
        <dbReference type="PROSITE" id="PS51635"/>
    </source>
</evidence>
<dbReference type="CDD" id="cd07205">
    <property type="entry name" value="Pat_PNPLA6_PNPLA7_NTE1_like"/>
    <property type="match status" value="1"/>
</dbReference>
<dbReference type="Pfam" id="PF01734">
    <property type="entry name" value="Patatin"/>
    <property type="match status" value="1"/>
</dbReference>
<dbReference type="AlphaFoldDB" id="A0A1B8U649"/>
<evidence type="ECO:0000256" key="1">
    <source>
        <dbReference type="ARBA" id="ARBA00022801"/>
    </source>
</evidence>
<dbReference type="InterPro" id="IPR016035">
    <property type="entry name" value="Acyl_Trfase/lysoPLipase"/>
</dbReference>
<accession>A0A1B8U649</accession>
<dbReference type="InterPro" id="IPR043864">
    <property type="entry name" value="Omp85-like_dom"/>
</dbReference>
<dbReference type="Proteomes" id="UP000092612">
    <property type="component" value="Unassembled WGS sequence"/>
</dbReference>
<proteinExistence type="predicted"/>
<evidence type="ECO:0000313" key="7">
    <source>
        <dbReference type="Proteomes" id="UP000092612"/>
    </source>
</evidence>
<feature type="short sequence motif" description="GXGXXG" evidence="4">
    <location>
        <begin position="31"/>
        <end position="36"/>
    </location>
</feature>
<feature type="short sequence motif" description="DGA/G" evidence="4">
    <location>
        <begin position="204"/>
        <end position="206"/>
    </location>
</feature>
<evidence type="ECO:0000256" key="3">
    <source>
        <dbReference type="ARBA" id="ARBA00023098"/>
    </source>
</evidence>
<dbReference type="InterPro" id="IPR002641">
    <property type="entry name" value="PNPLA_dom"/>
</dbReference>
<protein>
    <submittedName>
        <fullName evidence="6">Patatin</fullName>
    </submittedName>
</protein>
<reference evidence="7" key="1">
    <citation type="submission" date="2016-02" db="EMBL/GenBank/DDBJ databases">
        <title>Paenibacillus sp. LPB0068, isolated from Crassostrea gigas.</title>
        <authorList>
            <person name="Shin S.-K."/>
            <person name="Yi H."/>
        </authorList>
    </citation>
    <scope>NUCLEOTIDE SEQUENCE [LARGE SCALE GENOMIC DNA]</scope>
    <source>
        <strain evidence="7">KCTC 23969</strain>
    </source>
</reference>
<keyword evidence="3 4" id="KW-0443">Lipid metabolism</keyword>
<dbReference type="PROSITE" id="PS51635">
    <property type="entry name" value="PNPLA"/>
    <property type="match status" value="1"/>
</dbReference>
<name>A0A1B8U649_9FLAO</name>
<feature type="short sequence motif" description="GXSXG" evidence="4">
    <location>
        <begin position="58"/>
        <end position="62"/>
    </location>
</feature>
<feature type="active site" description="Nucleophile" evidence="4">
    <location>
        <position position="60"/>
    </location>
</feature>
<dbReference type="OrthoDB" id="9770965at2"/>
<dbReference type="SUPFAM" id="SSF52151">
    <property type="entry name" value="FabD/lysophospholipase-like"/>
    <property type="match status" value="1"/>
</dbReference>
<keyword evidence="1 4" id="KW-0378">Hydrolase</keyword>
<dbReference type="InterPro" id="IPR050301">
    <property type="entry name" value="NTE"/>
</dbReference>
<dbReference type="Gene3D" id="3.40.1090.10">
    <property type="entry name" value="Cytosolic phospholipase A2 catalytic domain"/>
    <property type="match status" value="2"/>
</dbReference>
<evidence type="ECO:0000256" key="2">
    <source>
        <dbReference type="ARBA" id="ARBA00022963"/>
    </source>
</evidence>
<sequence length="732" mass="83135">MKSKIFFLVFMLPILVLGQQEQPKIGLILSGGGAKGFAHIGILKEIDNAGIQLDYIGGTSMGAIIGGLYAAGFSAVEIEKIAKKTDFVNLLRDVIPRSSSPFFEKEYAEKTKITLPVSKGKIGLPRGVSRGQNILNLLCELLGSTEEIDDFSKLEIPFFCIATDVETGKGVVLEKGSLPMALRASGSFPTLLNPVVVNDKLLVDGGIANNFPVSIMKSKGIDVVIGVDVEGKLIKKENLTSAIAIINQIVSYQMYDKSETEREKLDVYIHPDIFEYNVVDFEKKDEIIKKGETEAKKFKEVFKELAAKQINKKERNYLKINTDKNYISKVEIIRSENYTYRYVIGKLGIVAGDSISRQEITKRIDLLSATKNYDKINYNLIKQKDNSYHLKLNLVETNENATISLGAHYDDLYKSSVLLNYSQKHAFIKNDLLSLDLVLGDNLRYNLNYFVDNGFYLSVGFRSRYNHFRANSKYAPLISEYPSINSVNIKYTDITNQLYVQTTFDRKFAIGFGAEHKYLKASTETITNNGDETHLDNSEYYNAFAFIKLDTYDKRYFVTKGYYADLNLKWFLNSTDYNNDFKSFAQAYGTLGFATPLTDKITFQNTNDAGFTFNTSNSTVFDFYLGGYNQNYINNFVSFYGYDFAELSDDSFLKTEVLLRYEFAEKHYASFIANFGRLDKNVFKDIDIFKDIKTGYALGYSYDSILGPIEFKYSWSPNHGESYFLFNLGFWF</sequence>
<dbReference type="PANTHER" id="PTHR14226">
    <property type="entry name" value="NEUROPATHY TARGET ESTERASE/SWISS CHEESE D.MELANOGASTER"/>
    <property type="match status" value="1"/>
</dbReference>
<dbReference type="KEGG" id="prn:BW723_06660"/>
<dbReference type="PANTHER" id="PTHR14226:SF29">
    <property type="entry name" value="NEUROPATHY TARGET ESTERASE SWS"/>
    <property type="match status" value="1"/>
</dbReference>
<evidence type="ECO:0000256" key="4">
    <source>
        <dbReference type="PROSITE-ProRule" id="PRU01161"/>
    </source>
</evidence>
<evidence type="ECO:0000313" key="6">
    <source>
        <dbReference type="EMBL" id="OBY67289.1"/>
    </source>
</evidence>
<dbReference type="EMBL" id="LSFL01000005">
    <property type="protein sequence ID" value="OBY67289.1"/>
    <property type="molecule type" value="Genomic_DNA"/>
</dbReference>
<feature type="active site" description="Proton acceptor" evidence="4">
    <location>
        <position position="204"/>
    </location>
</feature>
<dbReference type="RefSeq" id="WP_068357146.1">
    <property type="nucleotide sequence ID" value="NZ_CP019337.1"/>
</dbReference>
<dbReference type="GO" id="GO:0016042">
    <property type="term" value="P:lipid catabolic process"/>
    <property type="evidence" value="ECO:0007669"/>
    <property type="project" value="UniProtKB-UniRule"/>
</dbReference>
<feature type="domain" description="PNPLA" evidence="5">
    <location>
        <begin position="27"/>
        <end position="217"/>
    </location>
</feature>
<keyword evidence="2 4" id="KW-0442">Lipid degradation</keyword>
<dbReference type="STRING" id="996801.BW723_06660"/>
<comment type="caution">
    <text evidence="6">The sequence shown here is derived from an EMBL/GenBank/DDBJ whole genome shotgun (WGS) entry which is preliminary data.</text>
</comment>
<dbReference type="Pfam" id="PF19143">
    <property type="entry name" value="Omp85_2"/>
    <property type="match status" value="1"/>
</dbReference>
<dbReference type="GO" id="GO:0016787">
    <property type="term" value="F:hydrolase activity"/>
    <property type="evidence" value="ECO:0007669"/>
    <property type="project" value="UniProtKB-UniRule"/>
</dbReference>
<gene>
    <name evidence="6" type="ORF">LPB301_02830</name>
</gene>
<dbReference type="Gene3D" id="2.40.160.50">
    <property type="entry name" value="membrane protein fhac: a member of the omp85/tpsb transporter family"/>
    <property type="match status" value="1"/>
</dbReference>
<organism evidence="6 7">
    <name type="scientific">Polaribacter reichenbachii</name>
    <dbReference type="NCBI Taxonomy" id="996801"/>
    <lineage>
        <taxon>Bacteria</taxon>
        <taxon>Pseudomonadati</taxon>
        <taxon>Bacteroidota</taxon>
        <taxon>Flavobacteriia</taxon>
        <taxon>Flavobacteriales</taxon>
        <taxon>Flavobacteriaceae</taxon>
    </lineage>
</organism>
<keyword evidence="7" id="KW-1185">Reference proteome</keyword>